<gene>
    <name evidence="6" type="ORF">METZ01_LOCUS431156</name>
</gene>
<evidence type="ECO:0000259" key="5">
    <source>
        <dbReference type="Pfam" id="PF00155"/>
    </source>
</evidence>
<feature type="domain" description="Aminotransferase class I/classII large" evidence="5">
    <location>
        <begin position="10"/>
        <end position="264"/>
    </location>
</feature>
<evidence type="ECO:0000256" key="4">
    <source>
        <dbReference type="ARBA" id="ARBA00022898"/>
    </source>
</evidence>
<keyword evidence="2" id="KW-0032">Aminotransferase</keyword>
<organism evidence="6">
    <name type="scientific">marine metagenome</name>
    <dbReference type="NCBI Taxonomy" id="408172"/>
    <lineage>
        <taxon>unclassified sequences</taxon>
        <taxon>metagenomes</taxon>
        <taxon>ecological metagenomes</taxon>
    </lineage>
</organism>
<sequence length="266" mass="30569">SLPLYHKIAETLNLSEKNIFLTCGITEGIRILYDFCTNPGDNVICLDPTYPMYSIYADMYQVEYRKISYDADSLAPDMNTLYNQLDNNTRFVFIPNPNLPIESCFSVDDIRDIAERCRSKNTMLVIDEAYYFFGASTVLELIDGYENLIVFRTFSKAYGLAGLRIGFMISQTQNIDNISKSRSLVESNTLSMKIAEYFLEHNELLDQHVQEIKEGSAFIQKELTQLGLRWYGGNYTNGILIFLNSKKESEDIVAYLKKKKIYIRGS</sequence>
<name>A0A382Y4N7_9ZZZZ</name>
<dbReference type="Pfam" id="PF00155">
    <property type="entry name" value="Aminotran_1_2"/>
    <property type="match status" value="1"/>
</dbReference>
<evidence type="ECO:0000256" key="2">
    <source>
        <dbReference type="ARBA" id="ARBA00022576"/>
    </source>
</evidence>
<proteinExistence type="predicted"/>
<dbReference type="Gene3D" id="3.40.640.10">
    <property type="entry name" value="Type I PLP-dependent aspartate aminotransferase-like (Major domain)"/>
    <property type="match status" value="1"/>
</dbReference>
<evidence type="ECO:0000256" key="3">
    <source>
        <dbReference type="ARBA" id="ARBA00022679"/>
    </source>
</evidence>
<keyword evidence="3" id="KW-0808">Transferase</keyword>
<dbReference type="InterPro" id="IPR015424">
    <property type="entry name" value="PyrdxlP-dep_Trfase"/>
</dbReference>
<dbReference type="InterPro" id="IPR015421">
    <property type="entry name" value="PyrdxlP-dep_Trfase_major"/>
</dbReference>
<feature type="non-terminal residue" evidence="6">
    <location>
        <position position="266"/>
    </location>
</feature>
<dbReference type="Gene3D" id="3.90.1150.10">
    <property type="entry name" value="Aspartate Aminotransferase, domain 1"/>
    <property type="match status" value="1"/>
</dbReference>
<dbReference type="PROSITE" id="PS00599">
    <property type="entry name" value="AA_TRANSFER_CLASS_2"/>
    <property type="match status" value="1"/>
</dbReference>
<feature type="non-terminal residue" evidence="6">
    <location>
        <position position="1"/>
    </location>
</feature>
<dbReference type="SUPFAM" id="SSF53383">
    <property type="entry name" value="PLP-dependent transferases"/>
    <property type="match status" value="1"/>
</dbReference>
<accession>A0A382Y4N7</accession>
<dbReference type="GO" id="GO:0030170">
    <property type="term" value="F:pyridoxal phosphate binding"/>
    <property type="evidence" value="ECO:0007669"/>
    <property type="project" value="InterPro"/>
</dbReference>
<dbReference type="InterPro" id="IPR004839">
    <property type="entry name" value="Aminotransferase_I/II_large"/>
</dbReference>
<dbReference type="InterPro" id="IPR001917">
    <property type="entry name" value="Aminotrans_II_pyridoxalP_BS"/>
</dbReference>
<evidence type="ECO:0000256" key="1">
    <source>
        <dbReference type="ARBA" id="ARBA00001933"/>
    </source>
</evidence>
<dbReference type="GO" id="GO:0008483">
    <property type="term" value="F:transaminase activity"/>
    <property type="evidence" value="ECO:0007669"/>
    <property type="project" value="UniProtKB-KW"/>
</dbReference>
<evidence type="ECO:0000313" key="6">
    <source>
        <dbReference type="EMBL" id="SVD78302.1"/>
    </source>
</evidence>
<dbReference type="PANTHER" id="PTHR42885">
    <property type="entry name" value="HISTIDINOL-PHOSPHATE AMINOTRANSFERASE-RELATED"/>
    <property type="match status" value="1"/>
</dbReference>
<dbReference type="EMBL" id="UINC01172960">
    <property type="protein sequence ID" value="SVD78302.1"/>
    <property type="molecule type" value="Genomic_DNA"/>
</dbReference>
<dbReference type="InterPro" id="IPR015422">
    <property type="entry name" value="PyrdxlP-dep_Trfase_small"/>
</dbReference>
<dbReference type="PANTHER" id="PTHR42885:SF2">
    <property type="entry name" value="HISTIDINOL-PHOSPHATE AMINOTRANSFERASE"/>
    <property type="match status" value="1"/>
</dbReference>
<dbReference type="CDD" id="cd00609">
    <property type="entry name" value="AAT_like"/>
    <property type="match status" value="1"/>
</dbReference>
<reference evidence="6" key="1">
    <citation type="submission" date="2018-05" db="EMBL/GenBank/DDBJ databases">
        <authorList>
            <person name="Lanie J.A."/>
            <person name="Ng W.-L."/>
            <person name="Kazmierczak K.M."/>
            <person name="Andrzejewski T.M."/>
            <person name="Davidsen T.M."/>
            <person name="Wayne K.J."/>
            <person name="Tettelin H."/>
            <person name="Glass J.I."/>
            <person name="Rusch D."/>
            <person name="Podicherti R."/>
            <person name="Tsui H.-C.T."/>
            <person name="Winkler M.E."/>
        </authorList>
    </citation>
    <scope>NUCLEOTIDE SEQUENCE</scope>
</reference>
<protein>
    <recommendedName>
        <fullName evidence="5">Aminotransferase class I/classII large domain-containing protein</fullName>
    </recommendedName>
</protein>
<keyword evidence="4" id="KW-0663">Pyridoxal phosphate</keyword>
<comment type="cofactor">
    <cofactor evidence="1">
        <name>pyridoxal 5'-phosphate</name>
        <dbReference type="ChEBI" id="CHEBI:597326"/>
    </cofactor>
</comment>
<dbReference type="AlphaFoldDB" id="A0A382Y4N7"/>